<evidence type="ECO:0000256" key="1">
    <source>
        <dbReference type="SAM" id="MobiDB-lite"/>
    </source>
</evidence>
<dbReference type="Proteomes" id="UP001296104">
    <property type="component" value="Unassembled WGS sequence"/>
</dbReference>
<comment type="caution">
    <text evidence="2">The sequence shown here is derived from an EMBL/GenBank/DDBJ whole genome shotgun (WGS) entry which is preliminary data.</text>
</comment>
<feature type="compositionally biased region" description="Low complexity" evidence="1">
    <location>
        <begin position="136"/>
        <end position="172"/>
    </location>
</feature>
<dbReference type="EMBL" id="CAVMBE010000009">
    <property type="protein sequence ID" value="CAK3879812.1"/>
    <property type="molecule type" value="Genomic_DNA"/>
</dbReference>
<proteinExistence type="predicted"/>
<keyword evidence="3" id="KW-1185">Reference proteome</keyword>
<dbReference type="AlphaFoldDB" id="A0AAI9E8L2"/>
<sequence length="195" mass="22556">MVPPRPALAQSESKARFFERLGLDEHNEYHRRVYAMMKEEAVEGRRRMTESQDVLVPSLRGNASVEPPYSNAQISETVTHREILRIYRMARPETKVVYDLGRDTDRVEEENWVIRWMLWHVFRYRDSRNRNRRVISPSPERSSAARPSAPGRAPGQRQYYSGSEGHASSSSSRKSRPNLVMDFESMMGGRADASL</sequence>
<organism evidence="2 3">
    <name type="scientific">Lecanosticta acicola</name>
    <dbReference type="NCBI Taxonomy" id="111012"/>
    <lineage>
        <taxon>Eukaryota</taxon>
        <taxon>Fungi</taxon>
        <taxon>Dikarya</taxon>
        <taxon>Ascomycota</taxon>
        <taxon>Pezizomycotina</taxon>
        <taxon>Dothideomycetes</taxon>
        <taxon>Dothideomycetidae</taxon>
        <taxon>Mycosphaerellales</taxon>
        <taxon>Mycosphaerellaceae</taxon>
        <taxon>Lecanosticta</taxon>
    </lineage>
</organism>
<protein>
    <submittedName>
        <fullName evidence="2">Uncharacterized protein</fullName>
    </submittedName>
</protein>
<gene>
    <name evidence="2" type="ORF">LECACI_7A002123</name>
</gene>
<feature type="region of interest" description="Disordered" evidence="1">
    <location>
        <begin position="133"/>
        <end position="195"/>
    </location>
</feature>
<accession>A0AAI9E8L2</accession>
<name>A0AAI9E8L2_9PEZI</name>
<evidence type="ECO:0000313" key="2">
    <source>
        <dbReference type="EMBL" id="CAK3879812.1"/>
    </source>
</evidence>
<evidence type="ECO:0000313" key="3">
    <source>
        <dbReference type="Proteomes" id="UP001296104"/>
    </source>
</evidence>
<reference evidence="2" key="1">
    <citation type="submission" date="2023-11" db="EMBL/GenBank/DDBJ databases">
        <authorList>
            <person name="Alioto T."/>
            <person name="Alioto T."/>
            <person name="Gomez Garrido J."/>
        </authorList>
    </citation>
    <scope>NUCLEOTIDE SEQUENCE</scope>
</reference>